<organism evidence="1 2">
    <name type="scientific">Alicyclobacillus fastidiosus</name>
    <dbReference type="NCBI Taxonomy" id="392011"/>
    <lineage>
        <taxon>Bacteria</taxon>
        <taxon>Bacillati</taxon>
        <taxon>Bacillota</taxon>
        <taxon>Bacilli</taxon>
        <taxon>Bacillales</taxon>
        <taxon>Alicyclobacillaceae</taxon>
        <taxon>Alicyclobacillus</taxon>
    </lineage>
</organism>
<dbReference type="EMBL" id="JBDXSU010000005">
    <property type="protein sequence ID" value="MFB5190350.1"/>
    <property type="molecule type" value="Genomic_DNA"/>
</dbReference>
<evidence type="ECO:0000313" key="1">
    <source>
        <dbReference type="EMBL" id="MFB5190350.1"/>
    </source>
</evidence>
<evidence type="ECO:0008006" key="3">
    <source>
        <dbReference type="Google" id="ProtNLM"/>
    </source>
</evidence>
<comment type="caution">
    <text evidence="1">The sequence shown here is derived from an EMBL/GenBank/DDBJ whole genome shotgun (WGS) entry which is preliminary data.</text>
</comment>
<name>A0ABV5AER3_9BACL</name>
<keyword evidence="2" id="KW-1185">Reference proteome</keyword>
<gene>
    <name evidence="1" type="ORF">KKP3000_003796</name>
</gene>
<proteinExistence type="predicted"/>
<reference evidence="1 2" key="1">
    <citation type="journal article" date="2024" name="Int. J. Mol. Sci.">
        <title>Exploration of Alicyclobacillus spp. Genome in Search of Antibiotic Resistance.</title>
        <authorList>
            <person name="Bucka-Kolendo J."/>
            <person name="Kiousi D.E."/>
            <person name="Dekowska A."/>
            <person name="Mikolajczuk-Szczyrba A."/>
            <person name="Karadedos D.M."/>
            <person name="Michael P."/>
            <person name="Galanis A."/>
            <person name="Sokolowska B."/>
        </authorList>
    </citation>
    <scope>NUCLEOTIDE SEQUENCE [LARGE SCALE GENOMIC DNA]</scope>
    <source>
        <strain evidence="1 2">KKP 3000</strain>
    </source>
</reference>
<dbReference type="RefSeq" id="WP_275473600.1">
    <property type="nucleotide sequence ID" value="NZ_CP162940.1"/>
</dbReference>
<dbReference type="Proteomes" id="UP001579974">
    <property type="component" value="Unassembled WGS sequence"/>
</dbReference>
<accession>A0ABV5AER3</accession>
<sequence>MTTRFSLAELADMLHVPVESVRHAVESLSEQLTGESFLYGERTWRIAPSDVKRIQAWIEEHSEQLAAQVPTTRARRVRVKKISEPGEAGE</sequence>
<evidence type="ECO:0000313" key="2">
    <source>
        <dbReference type="Proteomes" id="UP001579974"/>
    </source>
</evidence>
<protein>
    <recommendedName>
        <fullName evidence="3">DNA-binding protein</fullName>
    </recommendedName>
</protein>